<sequence>MKIPQKSLRPHGQNSRVTKGLNSVISLRSLFVRRSVLPSGCICCRPSLSRGSHGARIFQAVYRRITLGTRRSASLHNRGHLTPQGEPTRVCTKSVPRGRRSSWRPETSGGRRAG</sequence>
<feature type="region of interest" description="Disordered" evidence="1">
    <location>
        <begin position="73"/>
        <end position="114"/>
    </location>
</feature>
<evidence type="ECO:0000313" key="3">
    <source>
        <dbReference type="Proteomes" id="UP000770717"/>
    </source>
</evidence>
<dbReference type="EMBL" id="WNTK01102814">
    <property type="protein sequence ID" value="KAG9460183.1"/>
    <property type="molecule type" value="Genomic_DNA"/>
</dbReference>
<protein>
    <submittedName>
        <fullName evidence="2">Uncharacterized protein</fullName>
    </submittedName>
</protein>
<evidence type="ECO:0000313" key="2">
    <source>
        <dbReference type="EMBL" id="KAG9460183.1"/>
    </source>
</evidence>
<keyword evidence="3" id="KW-1185">Reference proteome</keyword>
<dbReference type="Proteomes" id="UP000770717">
    <property type="component" value="Unassembled WGS sequence"/>
</dbReference>
<name>A0A8J6BHQ2_ELECQ</name>
<accession>A0A8J6BHQ2</accession>
<gene>
    <name evidence="2" type="ORF">GDO78_013720</name>
</gene>
<dbReference type="AlphaFoldDB" id="A0A8J6BHQ2"/>
<reference evidence="2" key="1">
    <citation type="thesis" date="2020" institute="ProQuest LLC" country="789 East Eisenhower Parkway, Ann Arbor, MI, USA">
        <title>Comparative Genomics and Chromosome Evolution.</title>
        <authorList>
            <person name="Mudd A.B."/>
        </authorList>
    </citation>
    <scope>NUCLEOTIDE SEQUENCE</scope>
    <source>
        <strain evidence="2">HN-11 Male</strain>
        <tissue evidence="2">Kidney and liver</tissue>
    </source>
</reference>
<comment type="caution">
    <text evidence="2">The sequence shown here is derived from an EMBL/GenBank/DDBJ whole genome shotgun (WGS) entry which is preliminary data.</text>
</comment>
<organism evidence="2 3">
    <name type="scientific">Eleutherodactylus coqui</name>
    <name type="common">Puerto Rican coqui</name>
    <dbReference type="NCBI Taxonomy" id="57060"/>
    <lineage>
        <taxon>Eukaryota</taxon>
        <taxon>Metazoa</taxon>
        <taxon>Chordata</taxon>
        <taxon>Craniata</taxon>
        <taxon>Vertebrata</taxon>
        <taxon>Euteleostomi</taxon>
        <taxon>Amphibia</taxon>
        <taxon>Batrachia</taxon>
        <taxon>Anura</taxon>
        <taxon>Neobatrachia</taxon>
        <taxon>Hyloidea</taxon>
        <taxon>Eleutherodactylidae</taxon>
        <taxon>Eleutherodactylinae</taxon>
        <taxon>Eleutherodactylus</taxon>
        <taxon>Eleutherodactylus</taxon>
    </lineage>
</organism>
<evidence type="ECO:0000256" key="1">
    <source>
        <dbReference type="SAM" id="MobiDB-lite"/>
    </source>
</evidence>
<proteinExistence type="predicted"/>